<dbReference type="AlphaFoldDB" id="A0A916VNC5"/>
<comment type="caution">
    <text evidence="5">The sequence shown here is derived from an EMBL/GenBank/DDBJ whole genome shotgun (WGS) entry which is preliminary data.</text>
</comment>
<keyword evidence="6" id="KW-1185">Reference proteome</keyword>
<dbReference type="InterPro" id="IPR016181">
    <property type="entry name" value="Acyl_CoA_acyltransferase"/>
</dbReference>
<dbReference type="PANTHER" id="PTHR30098:SF2">
    <property type="entry name" value="LEUCYL_PHENYLALANYL-TRNA--PROTEIN TRANSFERASE"/>
    <property type="match status" value="1"/>
</dbReference>
<comment type="subcellular location">
    <subcellularLocation>
        <location evidence="4">Cytoplasm</location>
    </subcellularLocation>
</comment>
<dbReference type="Pfam" id="PF03588">
    <property type="entry name" value="Leu_Phe_trans"/>
    <property type="match status" value="1"/>
</dbReference>
<dbReference type="NCBIfam" id="TIGR00667">
    <property type="entry name" value="aat"/>
    <property type="match status" value="1"/>
</dbReference>
<comment type="similarity">
    <text evidence="4">Belongs to the L/F-transferase family.</text>
</comment>
<reference evidence="5" key="2">
    <citation type="submission" date="2020-09" db="EMBL/GenBank/DDBJ databases">
        <authorList>
            <person name="Sun Q."/>
            <person name="Zhou Y."/>
        </authorList>
    </citation>
    <scope>NUCLEOTIDE SEQUENCE</scope>
    <source>
        <strain evidence="5">CGMCC 1.15880</strain>
    </source>
</reference>
<evidence type="ECO:0000313" key="6">
    <source>
        <dbReference type="Proteomes" id="UP000628017"/>
    </source>
</evidence>
<comment type="function">
    <text evidence="4">Functions in the N-end rule pathway of protein degradation where it conjugates Leu, Phe and, less efficiently, Met from aminoacyl-tRNAs to the N-termini of proteins containing an N-terminal arginine or lysine.</text>
</comment>
<evidence type="ECO:0000256" key="1">
    <source>
        <dbReference type="ARBA" id="ARBA00022490"/>
    </source>
</evidence>
<keyword evidence="2 4" id="KW-0808">Transferase</keyword>
<comment type="catalytic activity">
    <reaction evidence="4">
        <text>L-phenylalanyl-tRNA(Phe) + an N-terminal L-alpha-aminoacyl-[protein] = an N-terminal L-phenylalanyl-L-alpha-aminoacyl-[protein] + tRNA(Phe)</text>
        <dbReference type="Rhea" id="RHEA:43632"/>
        <dbReference type="Rhea" id="RHEA-COMP:9668"/>
        <dbReference type="Rhea" id="RHEA-COMP:9699"/>
        <dbReference type="Rhea" id="RHEA-COMP:10636"/>
        <dbReference type="Rhea" id="RHEA-COMP:10637"/>
        <dbReference type="ChEBI" id="CHEBI:78442"/>
        <dbReference type="ChEBI" id="CHEBI:78531"/>
        <dbReference type="ChEBI" id="CHEBI:78597"/>
        <dbReference type="ChEBI" id="CHEBI:83561"/>
        <dbReference type="EC" id="2.3.2.6"/>
    </reaction>
</comment>
<proteinExistence type="inferred from homology"/>
<evidence type="ECO:0000256" key="2">
    <source>
        <dbReference type="ARBA" id="ARBA00022679"/>
    </source>
</evidence>
<dbReference type="InterPro" id="IPR004616">
    <property type="entry name" value="Leu/Phe-tRNA_Trfase"/>
</dbReference>
<dbReference type="InterPro" id="IPR042203">
    <property type="entry name" value="Leu/Phe-tRNA_Trfase_C"/>
</dbReference>
<comment type="catalytic activity">
    <reaction evidence="4">
        <text>N-terminal L-arginyl-[protein] + L-leucyl-tRNA(Leu) = N-terminal L-leucyl-L-arginyl-[protein] + tRNA(Leu) + H(+)</text>
        <dbReference type="Rhea" id="RHEA:50416"/>
        <dbReference type="Rhea" id="RHEA-COMP:9613"/>
        <dbReference type="Rhea" id="RHEA-COMP:9622"/>
        <dbReference type="Rhea" id="RHEA-COMP:12672"/>
        <dbReference type="Rhea" id="RHEA-COMP:12673"/>
        <dbReference type="ChEBI" id="CHEBI:15378"/>
        <dbReference type="ChEBI" id="CHEBI:64719"/>
        <dbReference type="ChEBI" id="CHEBI:78442"/>
        <dbReference type="ChEBI" id="CHEBI:78494"/>
        <dbReference type="ChEBI" id="CHEBI:133044"/>
        <dbReference type="EC" id="2.3.2.6"/>
    </reaction>
</comment>
<gene>
    <name evidence="4 5" type="primary">aat</name>
    <name evidence="5" type="ORF">GCM10011498_07690</name>
</gene>
<evidence type="ECO:0000256" key="3">
    <source>
        <dbReference type="ARBA" id="ARBA00023315"/>
    </source>
</evidence>
<sequence>MSDVTPELLVRAYASGVFPMADTAASTEIYWVDPTERGIVPLDGFHISRSLAKAIRREDYSVRINSDFALTLEHCADRPETWINGEIFQLYCALYDMGLAHSLEVWRDDKMIGGVYGVTLGGAFFGESMFSKATNGSKIALSYLVHRLRTGGFSLFDTQFITSHLQSLGAIEIPREAYHQQLAEALRIRADFTAPVTPDAGRLLADLKPKYYG</sequence>
<evidence type="ECO:0000313" key="5">
    <source>
        <dbReference type="EMBL" id="GGA10091.1"/>
    </source>
</evidence>
<organism evidence="5 6">
    <name type="scientific">Neptunicoccus cionae</name>
    <dbReference type="NCBI Taxonomy" id="2035344"/>
    <lineage>
        <taxon>Bacteria</taxon>
        <taxon>Pseudomonadati</taxon>
        <taxon>Pseudomonadota</taxon>
        <taxon>Alphaproteobacteria</taxon>
        <taxon>Rhodobacterales</taxon>
        <taxon>Paracoccaceae</taxon>
        <taxon>Neptunicoccus</taxon>
    </lineage>
</organism>
<dbReference type="Gene3D" id="3.40.630.70">
    <property type="entry name" value="Leucyl/phenylalanyl-tRNA-protein transferase, C-terminal domain"/>
    <property type="match status" value="1"/>
</dbReference>
<name>A0A916VNC5_9RHOB</name>
<evidence type="ECO:0000256" key="4">
    <source>
        <dbReference type="HAMAP-Rule" id="MF_00688"/>
    </source>
</evidence>
<dbReference type="EC" id="2.3.2.6" evidence="4"/>
<keyword evidence="1 4" id="KW-0963">Cytoplasm</keyword>
<dbReference type="HAMAP" id="MF_00688">
    <property type="entry name" value="Leu_Phe_trans"/>
    <property type="match status" value="1"/>
</dbReference>
<dbReference type="Proteomes" id="UP000628017">
    <property type="component" value="Unassembled WGS sequence"/>
</dbReference>
<dbReference type="EMBL" id="BMKA01000001">
    <property type="protein sequence ID" value="GGA10091.1"/>
    <property type="molecule type" value="Genomic_DNA"/>
</dbReference>
<comment type="catalytic activity">
    <reaction evidence="4">
        <text>N-terminal L-lysyl-[protein] + L-leucyl-tRNA(Leu) = N-terminal L-leucyl-L-lysyl-[protein] + tRNA(Leu) + H(+)</text>
        <dbReference type="Rhea" id="RHEA:12340"/>
        <dbReference type="Rhea" id="RHEA-COMP:9613"/>
        <dbReference type="Rhea" id="RHEA-COMP:9622"/>
        <dbReference type="Rhea" id="RHEA-COMP:12670"/>
        <dbReference type="Rhea" id="RHEA-COMP:12671"/>
        <dbReference type="ChEBI" id="CHEBI:15378"/>
        <dbReference type="ChEBI" id="CHEBI:65249"/>
        <dbReference type="ChEBI" id="CHEBI:78442"/>
        <dbReference type="ChEBI" id="CHEBI:78494"/>
        <dbReference type="ChEBI" id="CHEBI:133043"/>
        <dbReference type="EC" id="2.3.2.6"/>
    </reaction>
</comment>
<reference evidence="5" key="1">
    <citation type="journal article" date="2014" name="Int. J. Syst. Evol. Microbiol.">
        <title>Complete genome sequence of Corynebacterium casei LMG S-19264T (=DSM 44701T), isolated from a smear-ripened cheese.</title>
        <authorList>
            <consortium name="US DOE Joint Genome Institute (JGI-PGF)"/>
            <person name="Walter F."/>
            <person name="Albersmeier A."/>
            <person name="Kalinowski J."/>
            <person name="Ruckert C."/>
        </authorList>
    </citation>
    <scope>NUCLEOTIDE SEQUENCE</scope>
    <source>
        <strain evidence="5">CGMCC 1.15880</strain>
    </source>
</reference>
<protein>
    <recommendedName>
        <fullName evidence="4">Leucyl/phenylalanyl-tRNA--protein transferase</fullName>
        <ecNumber evidence="4">2.3.2.6</ecNumber>
    </recommendedName>
    <alternativeName>
        <fullName evidence="4">L/F-transferase</fullName>
    </alternativeName>
    <alternativeName>
        <fullName evidence="4">Leucyltransferase</fullName>
    </alternativeName>
    <alternativeName>
        <fullName evidence="4">Phenyalanyltransferase</fullName>
    </alternativeName>
</protein>
<dbReference type="GO" id="GO:0008914">
    <property type="term" value="F:leucyl-tRNA--protein transferase activity"/>
    <property type="evidence" value="ECO:0007669"/>
    <property type="project" value="UniProtKB-UniRule"/>
</dbReference>
<dbReference type="SUPFAM" id="SSF55729">
    <property type="entry name" value="Acyl-CoA N-acyltransferases (Nat)"/>
    <property type="match status" value="1"/>
</dbReference>
<accession>A0A916VNC5</accession>
<dbReference type="PANTHER" id="PTHR30098">
    <property type="entry name" value="LEUCYL/PHENYLALANYL-TRNA--PROTEIN TRANSFERASE"/>
    <property type="match status" value="1"/>
</dbReference>
<dbReference type="GO" id="GO:0005737">
    <property type="term" value="C:cytoplasm"/>
    <property type="evidence" value="ECO:0007669"/>
    <property type="project" value="UniProtKB-SubCell"/>
</dbReference>
<dbReference type="GO" id="GO:0030163">
    <property type="term" value="P:protein catabolic process"/>
    <property type="evidence" value="ECO:0007669"/>
    <property type="project" value="UniProtKB-UniRule"/>
</dbReference>
<keyword evidence="3 4" id="KW-0012">Acyltransferase</keyword>